<feature type="non-terminal residue" evidence="3">
    <location>
        <position position="1"/>
    </location>
</feature>
<dbReference type="GO" id="GO:0030008">
    <property type="term" value="C:TRAPP complex"/>
    <property type="evidence" value="ECO:0000318"/>
    <property type="project" value="GO_Central"/>
</dbReference>
<dbReference type="HOGENOM" id="CLU_076409_3_2_1"/>
<dbReference type="OMA" id="SCGMVRG"/>
<organism evidence="3 4">
    <name type="scientific">Trichoplax adhaerens</name>
    <name type="common">Trichoplax reptans</name>
    <dbReference type="NCBI Taxonomy" id="10228"/>
    <lineage>
        <taxon>Eukaryota</taxon>
        <taxon>Metazoa</taxon>
        <taxon>Placozoa</taxon>
        <taxon>Uniplacotomia</taxon>
        <taxon>Trichoplacea</taxon>
        <taxon>Trichoplacidae</taxon>
        <taxon>Trichoplax</taxon>
    </lineage>
</organism>
<proteinExistence type="inferred from homology"/>
<dbReference type="PhylomeDB" id="B3S6F6"/>
<dbReference type="SUPFAM" id="SSF111126">
    <property type="entry name" value="Ligand-binding domain in the NO signalling and Golgi transport"/>
    <property type="match status" value="1"/>
</dbReference>
<dbReference type="eggNOG" id="KOG3316">
    <property type="taxonomic scope" value="Eukaryota"/>
</dbReference>
<dbReference type="RefSeq" id="XP_002115760.1">
    <property type="nucleotide sequence ID" value="XM_002115724.1"/>
</dbReference>
<dbReference type="GO" id="GO:0005802">
    <property type="term" value="C:trans-Golgi network"/>
    <property type="evidence" value="ECO:0000318"/>
    <property type="project" value="GO_Central"/>
</dbReference>
<dbReference type="OrthoDB" id="941624at2759"/>
<protein>
    <recommendedName>
        <fullName evidence="5">Trafficking protein particle complex subunit 6B</fullName>
    </recommendedName>
</protein>
<dbReference type="CTD" id="6757112"/>
<dbReference type="Pfam" id="PF04051">
    <property type="entry name" value="TRAPP"/>
    <property type="match status" value="1"/>
</dbReference>
<evidence type="ECO:0008006" key="5">
    <source>
        <dbReference type="Google" id="ProtNLM"/>
    </source>
</evidence>
<reference evidence="3 4" key="1">
    <citation type="journal article" date="2008" name="Nature">
        <title>The Trichoplax genome and the nature of placozoans.</title>
        <authorList>
            <person name="Srivastava M."/>
            <person name="Begovic E."/>
            <person name="Chapman J."/>
            <person name="Putnam N.H."/>
            <person name="Hellsten U."/>
            <person name="Kawashima T."/>
            <person name="Kuo A."/>
            <person name="Mitros T."/>
            <person name="Salamov A."/>
            <person name="Carpenter M.L."/>
            <person name="Signorovitch A.Y."/>
            <person name="Moreno M.A."/>
            <person name="Kamm K."/>
            <person name="Grimwood J."/>
            <person name="Schmutz J."/>
            <person name="Shapiro H."/>
            <person name="Grigoriev I.V."/>
            <person name="Buss L.W."/>
            <person name="Schierwater B."/>
            <person name="Dellaporta S.L."/>
            <person name="Rokhsar D.S."/>
        </authorList>
    </citation>
    <scope>NUCLEOTIDE SEQUENCE [LARGE SCALE GENOMIC DNA]</scope>
    <source>
        <strain evidence="3 4">Grell-BS-1999</strain>
    </source>
</reference>
<name>B3S6F6_TRIAD</name>
<dbReference type="CDD" id="cd14944">
    <property type="entry name" value="TRAPPC6A_Trs33"/>
    <property type="match status" value="1"/>
</dbReference>
<keyword evidence="4" id="KW-1185">Reference proteome</keyword>
<gene>
    <name evidence="3" type="ORF">TRIADDRAFT_30075</name>
</gene>
<dbReference type="GO" id="GO:0006888">
    <property type="term" value="P:endoplasmic reticulum to Golgi vesicle-mediated transport"/>
    <property type="evidence" value="ECO:0000318"/>
    <property type="project" value="GO_Central"/>
</dbReference>
<dbReference type="PANTHER" id="PTHR12817">
    <property type="entry name" value="TRAFFICKING PROTEIN PARTICLE COMPLEX SUBUNIT 6B"/>
    <property type="match status" value="1"/>
</dbReference>
<dbReference type="GO" id="GO:0005801">
    <property type="term" value="C:cis-Golgi network"/>
    <property type="evidence" value="ECO:0000318"/>
    <property type="project" value="GO_Central"/>
</dbReference>
<dbReference type="InterPro" id="IPR007194">
    <property type="entry name" value="TRAPP_component"/>
</dbReference>
<accession>B3S6F6</accession>
<dbReference type="FunCoup" id="B3S6F6">
    <property type="interactions" value="1232"/>
</dbReference>
<evidence type="ECO:0000256" key="2">
    <source>
        <dbReference type="ARBA" id="ARBA00006218"/>
    </source>
</evidence>
<comment type="similarity">
    <text evidence="2">Belongs to the TRAPP small subunits family. BET3 subfamily.</text>
</comment>
<dbReference type="InterPro" id="IPR024096">
    <property type="entry name" value="NO_sig/Golgi_transp_ligand-bd"/>
</dbReference>
<dbReference type="AlphaFoldDB" id="B3S6F6"/>
<dbReference type="PANTHER" id="PTHR12817:SF0">
    <property type="entry name" value="GEO08327P1"/>
    <property type="match status" value="1"/>
</dbReference>
<dbReference type="InParanoid" id="B3S6F6"/>
<dbReference type="Proteomes" id="UP000009022">
    <property type="component" value="Unassembled WGS sequence"/>
</dbReference>
<comment type="subcellular location">
    <subcellularLocation>
        <location evidence="1">Golgi apparatus</location>
        <location evidence="1">cis-Golgi network</location>
    </subcellularLocation>
</comment>
<dbReference type="EMBL" id="DS985252">
    <property type="protein sequence ID" value="EDV21612.1"/>
    <property type="molecule type" value="Genomic_DNA"/>
</dbReference>
<evidence type="ECO:0000256" key="1">
    <source>
        <dbReference type="ARBA" id="ARBA00004222"/>
    </source>
</evidence>
<evidence type="ECO:0000313" key="3">
    <source>
        <dbReference type="EMBL" id="EDV21612.1"/>
    </source>
</evidence>
<dbReference type="STRING" id="10228.B3S6F6"/>
<sequence length="119" mass="13782">LDSIGYRVGYSLAERLSKETLRFKDDIDSVKFICRELWNFIYKKQVDNLRTNHSGVYVLVDNHFRFISSMAEGQQYIKLAPVYLYYSCGLIRGALECFGLKCMVTADITSVPVCKYNEK</sequence>
<dbReference type="InterPro" id="IPR037992">
    <property type="entry name" value="TRAPPC6/Trs33"/>
</dbReference>
<dbReference type="Gene3D" id="3.30.1380.20">
    <property type="entry name" value="Trafficking protein particle complex subunit 3"/>
    <property type="match status" value="1"/>
</dbReference>
<dbReference type="GeneID" id="6757112"/>
<dbReference type="KEGG" id="tad:TRIADDRAFT_30075"/>
<evidence type="ECO:0000313" key="4">
    <source>
        <dbReference type="Proteomes" id="UP000009022"/>
    </source>
</evidence>